<dbReference type="OrthoDB" id="6305173at2"/>
<gene>
    <name evidence="2" type="ORF">SAMN04488040_1320</name>
</gene>
<evidence type="ECO:0000259" key="1">
    <source>
        <dbReference type="Pfam" id="PF13403"/>
    </source>
</evidence>
<name>A0A1I6RLQ2_9RHOB</name>
<proteinExistence type="predicted"/>
<protein>
    <submittedName>
        <fullName evidence="2">Hint domain-containing protein</fullName>
    </submittedName>
</protein>
<dbReference type="EMBL" id="FPAJ01000002">
    <property type="protein sequence ID" value="SFS65576.1"/>
    <property type="molecule type" value="Genomic_DNA"/>
</dbReference>
<dbReference type="STRING" id="394264.SAMN04488040_1320"/>
<reference evidence="3" key="1">
    <citation type="submission" date="2016-10" db="EMBL/GenBank/DDBJ databases">
        <authorList>
            <person name="Varghese N."/>
            <person name="Submissions S."/>
        </authorList>
    </citation>
    <scope>NUCLEOTIDE SEQUENCE [LARGE SCALE GENOMIC DNA]</scope>
    <source>
        <strain evidence="3">DSM 23422</strain>
    </source>
</reference>
<dbReference type="Pfam" id="PF13403">
    <property type="entry name" value="Hint_2"/>
    <property type="match status" value="1"/>
</dbReference>
<dbReference type="InterPro" id="IPR036844">
    <property type="entry name" value="Hint_dom_sf"/>
</dbReference>
<sequence>MQTNQPSRSYEIVAKRADGTVFIGQNRAPTLPVFENAFAAFAHGSPVLTTEGEIAVEDLHPGDMIVKSDGTSSPLIWIGSSSFVPADTGQRTPLVRVMADSLGVGRPTGFVTFGPSARILHTPLNMRGEGSEKEILTPVRDLVDGVNIIAISPPTPVRLYHLCLDEHATITVGGLSVETFHPGIDFLRDVPIRHRDQFLGMFPHIRSEVDFGALCHPRAPDPSDMAMSA</sequence>
<dbReference type="InterPro" id="IPR028992">
    <property type="entry name" value="Hedgehog/Intein_dom"/>
</dbReference>
<evidence type="ECO:0000313" key="3">
    <source>
        <dbReference type="Proteomes" id="UP000199239"/>
    </source>
</evidence>
<dbReference type="SUPFAM" id="SSF51294">
    <property type="entry name" value="Hedgehog/intein (Hint) domain"/>
    <property type="match status" value="1"/>
</dbReference>
<keyword evidence="3" id="KW-1185">Reference proteome</keyword>
<organism evidence="2 3">
    <name type="scientific">Sulfitobacter marinus</name>
    <dbReference type="NCBI Taxonomy" id="394264"/>
    <lineage>
        <taxon>Bacteria</taxon>
        <taxon>Pseudomonadati</taxon>
        <taxon>Pseudomonadota</taxon>
        <taxon>Alphaproteobacteria</taxon>
        <taxon>Rhodobacterales</taxon>
        <taxon>Roseobacteraceae</taxon>
        <taxon>Sulfitobacter</taxon>
    </lineage>
</organism>
<dbReference type="RefSeq" id="WP_093915568.1">
    <property type="nucleotide sequence ID" value="NZ_FPAJ01000002.1"/>
</dbReference>
<dbReference type="Proteomes" id="UP000199239">
    <property type="component" value="Unassembled WGS sequence"/>
</dbReference>
<evidence type="ECO:0000313" key="2">
    <source>
        <dbReference type="EMBL" id="SFS65576.1"/>
    </source>
</evidence>
<feature type="domain" description="Hedgehog/Intein (Hint)" evidence="1">
    <location>
        <begin position="40"/>
        <end position="183"/>
    </location>
</feature>
<accession>A0A1I6RLQ2</accession>
<dbReference type="AlphaFoldDB" id="A0A1I6RLQ2"/>